<dbReference type="Proteomes" id="UP000594015">
    <property type="component" value="Chromosome"/>
</dbReference>
<evidence type="ECO:0000259" key="2">
    <source>
        <dbReference type="Pfam" id="PF14534"/>
    </source>
</evidence>
<feature type="domain" description="DUF4440" evidence="2">
    <location>
        <begin position="27"/>
        <end position="134"/>
    </location>
</feature>
<dbReference type="Pfam" id="PF14534">
    <property type="entry name" value="DUF4440"/>
    <property type="match status" value="1"/>
</dbReference>
<accession>A0AAE7NNB7</accession>
<evidence type="ECO:0000256" key="1">
    <source>
        <dbReference type="SAM" id="SignalP"/>
    </source>
</evidence>
<dbReference type="CDD" id="cd00531">
    <property type="entry name" value="NTF2_like"/>
    <property type="match status" value="1"/>
</dbReference>
<dbReference type="NCBIfam" id="TIGR02246">
    <property type="entry name" value="SgcJ/EcaC family oxidoreductase"/>
    <property type="match status" value="1"/>
</dbReference>
<proteinExistence type="predicted"/>
<evidence type="ECO:0000313" key="4">
    <source>
        <dbReference type="Proteomes" id="UP000594015"/>
    </source>
</evidence>
<protein>
    <submittedName>
        <fullName evidence="3">SgcJ/EcaC family oxidoreductase</fullName>
    </submittedName>
</protein>
<dbReference type="SUPFAM" id="SSF54427">
    <property type="entry name" value="NTF2-like"/>
    <property type="match status" value="1"/>
</dbReference>
<name>A0AAE7NNB7_9BRAD</name>
<dbReference type="InterPro" id="IPR032710">
    <property type="entry name" value="NTF2-like_dom_sf"/>
</dbReference>
<dbReference type="RefSeq" id="WP_027557427.1">
    <property type="nucleotide sequence ID" value="NZ_CP030050.1"/>
</dbReference>
<sequence length="143" mass="15356">MIMRNIASVMTIVISLSAPALAQKAEIDANNAKWIELFNKGDFAGIASLYTADAIAFPPGSAMVQGRTAIEAMWKGMAEQATDPKLTTVDVKPLGPSAAREIGTFVLKTKGSAPQEITGKYVVVWEKVGDDWKLATDIWNDGK</sequence>
<keyword evidence="1" id="KW-0732">Signal</keyword>
<dbReference type="EMBL" id="CP030050">
    <property type="protein sequence ID" value="QOZ68562.1"/>
    <property type="molecule type" value="Genomic_DNA"/>
</dbReference>
<gene>
    <name evidence="3" type="ORF">WN72_21235</name>
</gene>
<feature type="chain" id="PRO_5042008779" evidence="1">
    <location>
        <begin position="23"/>
        <end position="143"/>
    </location>
</feature>
<dbReference type="InterPro" id="IPR027843">
    <property type="entry name" value="DUF4440"/>
</dbReference>
<dbReference type="AlphaFoldDB" id="A0AAE7NNB7"/>
<dbReference type="Gene3D" id="3.10.450.50">
    <property type="match status" value="1"/>
</dbReference>
<dbReference type="InterPro" id="IPR011944">
    <property type="entry name" value="Steroid_delta5-4_isomerase"/>
</dbReference>
<feature type="signal peptide" evidence="1">
    <location>
        <begin position="1"/>
        <end position="22"/>
    </location>
</feature>
<organism evidence="3 4">
    <name type="scientific">Bradyrhizobium arachidis</name>
    <dbReference type="NCBI Taxonomy" id="858423"/>
    <lineage>
        <taxon>Bacteria</taxon>
        <taxon>Pseudomonadati</taxon>
        <taxon>Pseudomonadota</taxon>
        <taxon>Alphaproteobacteria</taxon>
        <taxon>Hyphomicrobiales</taxon>
        <taxon>Nitrobacteraceae</taxon>
        <taxon>Bradyrhizobium</taxon>
    </lineage>
</organism>
<reference evidence="3 4" key="1">
    <citation type="submission" date="2018-06" db="EMBL/GenBank/DDBJ databases">
        <title>Comparative genomics of Bradyrhizobium nodulating Arachidis hypogaea.</title>
        <authorList>
            <person name="Li Y."/>
        </authorList>
    </citation>
    <scope>NUCLEOTIDE SEQUENCE [LARGE SCALE GENOMIC DNA]</scope>
    <source>
        <strain evidence="3 4">CCBAU 051107</strain>
    </source>
</reference>
<dbReference type="KEGG" id="barh:WN72_21235"/>
<evidence type="ECO:0000313" key="3">
    <source>
        <dbReference type="EMBL" id="QOZ68562.1"/>
    </source>
</evidence>